<protein>
    <submittedName>
        <fullName evidence="1">Uncharacterized protein</fullName>
    </submittedName>
</protein>
<gene>
    <name evidence="1" type="ORF">ACFO6W_23810</name>
</gene>
<dbReference type="Proteomes" id="UP001596023">
    <property type="component" value="Unassembled WGS sequence"/>
</dbReference>
<name>A0ABV9L2V8_9BACT</name>
<dbReference type="RefSeq" id="WP_380001209.1">
    <property type="nucleotide sequence ID" value="NZ_JBHSGN010000156.1"/>
</dbReference>
<evidence type="ECO:0000313" key="2">
    <source>
        <dbReference type="Proteomes" id="UP001596023"/>
    </source>
</evidence>
<keyword evidence="2" id="KW-1185">Reference proteome</keyword>
<dbReference type="EMBL" id="JBHSGN010000156">
    <property type="protein sequence ID" value="MFC4676712.1"/>
    <property type="molecule type" value="Genomic_DNA"/>
</dbReference>
<dbReference type="Gene3D" id="3.30.70.1290">
    <property type="entry name" value="Transposase IS200-like"/>
    <property type="match status" value="1"/>
</dbReference>
<proteinExistence type="predicted"/>
<reference evidence="2" key="1">
    <citation type="journal article" date="2019" name="Int. J. Syst. Evol. Microbiol.">
        <title>The Global Catalogue of Microorganisms (GCM) 10K type strain sequencing project: providing services to taxonomists for standard genome sequencing and annotation.</title>
        <authorList>
            <consortium name="The Broad Institute Genomics Platform"/>
            <consortium name="The Broad Institute Genome Sequencing Center for Infectious Disease"/>
            <person name="Wu L."/>
            <person name="Ma J."/>
        </authorList>
    </citation>
    <scope>NUCLEOTIDE SEQUENCE [LARGE SCALE GENOMIC DNA]</scope>
    <source>
        <strain evidence="2">CCUG 66188</strain>
    </source>
</reference>
<organism evidence="1 2">
    <name type="scientific">Dysgonomonas termitidis</name>
    <dbReference type="NCBI Taxonomy" id="1516126"/>
    <lineage>
        <taxon>Bacteria</taxon>
        <taxon>Pseudomonadati</taxon>
        <taxon>Bacteroidota</taxon>
        <taxon>Bacteroidia</taxon>
        <taxon>Bacteroidales</taxon>
        <taxon>Dysgonomonadaceae</taxon>
        <taxon>Dysgonomonas</taxon>
    </lineage>
</organism>
<comment type="caution">
    <text evidence="1">The sequence shown here is derived from an EMBL/GenBank/DDBJ whole genome shotgun (WGS) entry which is preliminary data.</text>
</comment>
<sequence length="94" mass="10861">MACQNLSQRRSIRLYEYDYSQGGLYFVTICTKDKVCLFGNIVDGEMILNDAGKIARECWLAIPEHYRKWRNTSGKTLNTGKQTIITIRINDKPI</sequence>
<dbReference type="InterPro" id="IPR036515">
    <property type="entry name" value="Transposase_17_sf"/>
</dbReference>
<evidence type="ECO:0000313" key="1">
    <source>
        <dbReference type="EMBL" id="MFC4676712.1"/>
    </source>
</evidence>
<accession>A0ABV9L2V8</accession>